<dbReference type="Proteomes" id="UP000014500">
    <property type="component" value="Unassembled WGS sequence"/>
</dbReference>
<accession>T1IZ56</accession>
<evidence type="ECO:0000259" key="2">
    <source>
        <dbReference type="Pfam" id="PF17921"/>
    </source>
</evidence>
<dbReference type="FunFam" id="1.10.340.70:FF:000003">
    <property type="entry name" value="Protein CBG25708"/>
    <property type="match status" value="1"/>
</dbReference>
<name>T1IZ56_STRMM</name>
<keyword evidence="4" id="KW-1185">Reference proteome</keyword>
<organism evidence="3 4">
    <name type="scientific">Strigamia maritima</name>
    <name type="common">European centipede</name>
    <name type="synonym">Geophilus maritimus</name>
    <dbReference type="NCBI Taxonomy" id="126957"/>
    <lineage>
        <taxon>Eukaryota</taxon>
        <taxon>Metazoa</taxon>
        <taxon>Ecdysozoa</taxon>
        <taxon>Arthropoda</taxon>
        <taxon>Myriapoda</taxon>
        <taxon>Chilopoda</taxon>
        <taxon>Pleurostigmophora</taxon>
        <taxon>Geophilomorpha</taxon>
        <taxon>Linotaeniidae</taxon>
        <taxon>Strigamia</taxon>
    </lineage>
</organism>
<reference evidence="3" key="2">
    <citation type="submission" date="2015-02" db="UniProtKB">
        <authorList>
            <consortium name="EnsemblMetazoa"/>
        </authorList>
    </citation>
    <scope>IDENTIFICATION</scope>
</reference>
<dbReference type="InterPro" id="IPR041588">
    <property type="entry name" value="Integrase_H2C2"/>
</dbReference>
<dbReference type="eggNOG" id="KOG0017">
    <property type="taxonomic scope" value="Eukaryota"/>
</dbReference>
<feature type="domain" description="Integrase zinc-binding" evidence="2">
    <location>
        <begin position="56"/>
        <end position="110"/>
    </location>
</feature>
<evidence type="ECO:0000313" key="3">
    <source>
        <dbReference type="EnsemblMetazoa" id="SMAR006528-PA"/>
    </source>
</evidence>
<dbReference type="AlphaFoldDB" id="T1IZ56"/>
<dbReference type="OMA" id="VVISETC"/>
<dbReference type="EnsemblMetazoa" id="SMAR006528-RA">
    <property type="protein sequence ID" value="SMAR006528-PA"/>
    <property type="gene ID" value="SMAR006528"/>
</dbReference>
<dbReference type="InterPro" id="IPR050951">
    <property type="entry name" value="Retrovirus_Pol_polyprotein"/>
</dbReference>
<dbReference type="HOGENOM" id="CLU_1951486_0_0_1"/>
<dbReference type="Gene3D" id="1.10.340.70">
    <property type="match status" value="1"/>
</dbReference>
<dbReference type="EMBL" id="JH431709">
    <property type="status" value="NOT_ANNOTATED_CDS"/>
    <property type="molecule type" value="Genomic_DNA"/>
</dbReference>
<evidence type="ECO:0000313" key="4">
    <source>
        <dbReference type="Proteomes" id="UP000014500"/>
    </source>
</evidence>
<dbReference type="Pfam" id="PF17921">
    <property type="entry name" value="Integrase_H2C2"/>
    <property type="match status" value="1"/>
</dbReference>
<dbReference type="PANTHER" id="PTHR37984:SF5">
    <property type="entry name" value="PROTEIN NYNRIN-LIKE"/>
    <property type="match status" value="1"/>
</dbReference>
<proteinExistence type="predicted"/>
<evidence type="ECO:0000256" key="1">
    <source>
        <dbReference type="ARBA" id="ARBA00012493"/>
    </source>
</evidence>
<dbReference type="PhylomeDB" id="T1IZ56"/>
<dbReference type="PANTHER" id="PTHR37984">
    <property type="entry name" value="PROTEIN CBG26694"/>
    <property type="match status" value="1"/>
</dbReference>
<dbReference type="GO" id="GO:0003964">
    <property type="term" value="F:RNA-directed DNA polymerase activity"/>
    <property type="evidence" value="ECO:0007669"/>
    <property type="project" value="UniProtKB-EC"/>
</dbReference>
<protein>
    <recommendedName>
        <fullName evidence="1">RNA-directed DNA polymerase</fullName>
        <ecNumber evidence="1">2.7.7.49</ecNumber>
    </recommendedName>
</protein>
<sequence>MAEASASDPILSVVIEVVKRGREMLPHGEDFTPYTQRFDQLSLAEGILLWDDRVVIPESLKTKVLMLLHEGHLGVVEMKSRARYYVWWTHMDKEVSEFAAACTVCAMNQNTPPKVTPIAWPKAEREREN</sequence>
<dbReference type="STRING" id="126957.T1IZ56"/>
<reference evidence="4" key="1">
    <citation type="submission" date="2011-05" db="EMBL/GenBank/DDBJ databases">
        <authorList>
            <person name="Richards S.R."/>
            <person name="Qu J."/>
            <person name="Jiang H."/>
            <person name="Jhangiani S.N."/>
            <person name="Agravi P."/>
            <person name="Goodspeed R."/>
            <person name="Gross S."/>
            <person name="Mandapat C."/>
            <person name="Jackson L."/>
            <person name="Mathew T."/>
            <person name="Pu L."/>
            <person name="Thornton R."/>
            <person name="Saada N."/>
            <person name="Wilczek-Boney K.B."/>
            <person name="Lee S."/>
            <person name="Kovar C."/>
            <person name="Wu Y."/>
            <person name="Scherer S.E."/>
            <person name="Worley K.C."/>
            <person name="Muzny D.M."/>
            <person name="Gibbs R."/>
        </authorList>
    </citation>
    <scope>NUCLEOTIDE SEQUENCE</scope>
    <source>
        <strain evidence="4">Brora</strain>
    </source>
</reference>
<dbReference type="EC" id="2.7.7.49" evidence="1"/>